<evidence type="ECO:0000313" key="8">
    <source>
        <dbReference type="Proteomes" id="UP000185622"/>
    </source>
</evidence>
<comment type="subcellular location">
    <subcellularLocation>
        <location evidence="1 5">Cell membrane</location>
        <topology evidence="1 5">Multi-pass membrane protein</topology>
    </subcellularLocation>
</comment>
<feature type="transmembrane region" description="Helical" evidence="5">
    <location>
        <begin position="257"/>
        <end position="276"/>
    </location>
</feature>
<dbReference type="InterPro" id="IPR052730">
    <property type="entry name" value="Sugar_ABC_transporter"/>
</dbReference>
<evidence type="ECO:0000259" key="6">
    <source>
        <dbReference type="PROSITE" id="PS50928"/>
    </source>
</evidence>
<dbReference type="PANTHER" id="PTHR43759">
    <property type="entry name" value="TREHALOSE TRANSPORT SYSTEM PERMEASE PROTEIN SUGA"/>
    <property type="match status" value="1"/>
</dbReference>
<feature type="domain" description="ABC transmembrane type-1" evidence="6">
    <location>
        <begin position="65"/>
        <end position="275"/>
    </location>
</feature>
<keyword evidence="3 5" id="KW-1133">Transmembrane helix</keyword>
<sequence length="290" mass="31991">MKPHSNRAWLLLLPALLILGFVAVLPLVAVFNYSFHDIFTLDTALWVGPQWYLEIIRDPSFWASLGRSALFSAIVLSIQVPLGIWIALLMLRIGRWAVPVLMMLALPLVVPWNMIAGMWLTLIDPQVGLLGKAIAAAGIGFDYKFTALHTWILIVAADTWHWLGLVVILSYASLSAIPASYRQAAAIDGASRLAVFRHIELPRIAGALSIVLLLRFVDSFMIYTEAFTINAGGPQGATTFISLELGEDIRSFTYGRAAARAMLDFLIVLSVAWAFIRIRAGRDTSPETTR</sequence>
<reference evidence="7 8" key="1">
    <citation type="submission" date="2017-01" db="EMBL/GenBank/DDBJ databases">
        <title>The complete genome sequence of a sulfur-oxidizing marine bacterium Thioclava sp. 25B10_4T.</title>
        <authorList>
            <person name="Liu Y."/>
            <person name="Lai Q."/>
            <person name="Shao Z."/>
        </authorList>
    </citation>
    <scope>NUCLEOTIDE SEQUENCE [LARGE SCALE GENOMIC DNA]</scope>
    <source>
        <strain evidence="7 8">25B10_4</strain>
    </source>
</reference>
<keyword evidence="4 5" id="KW-0472">Membrane</keyword>
<evidence type="ECO:0000256" key="1">
    <source>
        <dbReference type="ARBA" id="ARBA00004651"/>
    </source>
</evidence>
<feature type="transmembrane region" description="Helical" evidence="5">
    <location>
        <begin position="98"/>
        <end position="120"/>
    </location>
</feature>
<feature type="transmembrane region" description="Helical" evidence="5">
    <location>
        <begin position="69"/>
        <end position="91"/>
    </location>
</feature>
<dbReference type="Pfam" id="PF00528">
    <property type="entry name" value="BPD_transp_1"/>
    <property type="match status" value="1"/>
</dbReference>
<dbReference type="InterPro" id="IPR000515">
    <property type="entry name" value="MetI-like"/>
</dbReference>
<comment type="similarity">
    <text evidence="5">Belongs to the binding-protein-dependent transport system permease family.</text>
</comment>
<feature type="transmembrane region" description="Helical" evidence="5">
    <location>
        <begin position="201"/>
        <end position="223"/>
    </location>
</feature>
<keyword evidence="8" id="KW-1185">Reference proteome</keyword>
<dbReference type="SUPFAM" id="SSF161098">
    <property type="entry name" value="MetI-like"/>
    <property type="match status" value="1"/>
</dbReference>
<keyword evidence="5" id="KW-0813">Transport</keyword>
<keyword evidence="2 5" id="KW-0812">Transmembrane</keyword>
<dbReference type="EMBL" id="CP019437">
    <property type="protein sequence ID" value="AQS49679.1"/>
    <property type="molecule type" value="Genomic_DNA"/>
</dbReference>
<evidence type="ECO:0000313" key="7">
    <source>
        <dbReference type="EMBL" id="AQS49679.1"/>
    </source>
</evidence>
<dbReference type="Proteomes" id="UP000185622">
    <property type="component" value="Chromosome"/>
</dbReference>
<gene>
    <name evidence="7" type="ORF">BMG03_02705</name>
</gene>
<protein>
    <submittedName>
        <fullName evidence="7">ABC transporter permease</fullName>
    </submittedName>
</protein>
<feature type="transmembrane region" description="Helical" evidence="5">
    <location>
        <begin position="160"/>
        <end position="181"/>
    </location>
</feature>
<evidence type="ECO:0000256" key="3">
    <source>
        <dbReference type="ARBA" id="ARBA00022989"/>
    </source>
</evidence>
<dbReference type="PROSITE" id="PS50928">
    <property type="entry name" value="ABC_TM1"/>
    <property type="match status" value="1"/>
</dbReference>
<organism evidence="7 8">
    <name type="scientific">Thioclava nitratireducens</name>
    <dbReference type="NCBI Taxonomy" id="1915078"/>
    <lineage>
        <taxon>Bacteria</taxon>
        <taxon>Pseudomonadati</taxon>
        <taxon>Pseudomonadota</taxon>
        <taxon>Alphaproteobacteria</taxon>
        <taxon>Rhodobacterales</taxon>
        <taxon>Paracoccaceae</taxon>
        <taxon>Thioclava</taxon>
    </lineage>
</organism>
<dbReference type="InterPro" id="IPR035906">
    <property type="entry name" value="MetI-like_sf"/>
</dbReference>
<proteinExistence type="inferred from homology"/>
<evidence type="ECO:0000256" key="2">
    <source>
        <dbReference type="ARBA" id="ARBA00022692"/>
    </source>
</evidence>
<dbReference type="PANTHER" id="PTHR43759:SF1">
    <property type="entry name" value="GLUCOSE IMPORT SYSTEM PERMEASE PROTEIN GLCT"/>
    <property type="match status" value="1"/>
</dbReference>
<accession>A0ABN4XI64</accession>
<evidence type="ECO:0000256" key="5">
    <source>
        <dbReference type="RuleBase" id="RU363032"/>
    </source>
</evidence>
<dbReference type="CDD" id="cd06261">
    <property type="entry name" value="TM_PBP2"/>
    <property type="match status" value="1"/>
</dbReference>
<dbReference type="Gene3D" id="1.10.3720.10">
    <property type="entry name" value="MetI-like"/>
    <property type="match status" value="1"/>
</dbReference>
<feature type="transmembrane region" description="Helical" evidence="5">
    <location>
        <begin position="9"/>
        <end position="31"/>
    </location>
</feature>
<evidence type="ECO:0000256" key="4">
    <source>
        <dbReference type="ARBA" id="ARBA00023136"/>
    </source>
</evidence>
<name>A0ABN4XI64_9RHOB</name>